<feature type="region of interest" description="Disordered" evidence="4">
    <location>
        <begin position="854"/>
        <end position="896"/>
    </location>
</feature>
<dbReference type="GO" id="GO:0000226">
    <property type="term" value="P:microtubule cytoskeleton organization"/>
    <property type="evidence" value="ECO:0000318"/>
    <property type="project" value="GO_Central"/>
</dbReference>
<dbReference type="GO" id="GO:0035556">
    <property type="term" value="P:intracellular signal transduction"/>
    <property type="evidence" value="ECO:0000318"/>
    <property type="project" value="GO_Central"/>
</dbReference>
<protein>
    <submittedName>
        <fullName evidence="5">Protein kinase domain-containing protein</fullName>
    </submittedName>
</protein>
<proteinExistence type="predicted"/>
<sequence length="896" mass="100801">CPLPPLASLSHMEMVSSASSSSSRGGDSAPRGHLPSSSSSFSTIYSHRPCTLANRRVRRRMEPSHLAKKELQKMKEQEQKLQLQMDYSLPVHFVNINVVIPHQLPVPPQQPGFDPQQGFPPHQSGFASHQQGFTPQMQAYDPQLQAFVPIPPGYVPYQQGFLPHHDGFVPQDPGFVPSQQPANVYNRPATQPNGQQTNGEQQGGRTRRRLPDLPPGVPVLPYLPRRREHRPDVPMNPPVNPPVASTTSTKENEPEEPPELSSIGLYTLHEKLGDGMYGAVRRATHKVTKDQASTPRNFSISLVAIKSIDKSKLLPLKGSLCRVYREVEVQKKMSHPFVLDVYQVMETETHLYLVTELCQGGELFNLIRANGRLPEPQARQYFAQLVSAVQYMHQRGIVHRDIKAENLLLDEFGNLKVADFGFANFVGRDFLMQTYCGSPQYAAPEIFEEHRYNGPAVDIWCMGVCLYVFLVGTTPFEGKNFDEIKRKVISHEIECPYFVSPEATHLLSRMLNRTVNERATLSEVANHGWLKHDGLPLYIMNSLLTYNFFLESTPRDLMKECLTEVGITEQQLKERMDRYDNVDGMHRLLLKDHRMRRLRKVWVDRKTTEIFVAAHILKSQGECMAVVPVVTKIAAAPIKEILQARAQEIDEAEENNATWSLYLPHPEEYPYHEFKEEQRKEAEENERMALESEQRSSTQFIPADYTSVRTMEAAVGSSQASGRVQQPLTVAAHLQPPVVARSTEIADFIAAQNGSALDASGNWEPSALLALAASLNEVPLELRRLPSDVCHRIAALDLIQKRRGGVPGQGPPLPKRQSLPSLFEQNILRRTTVRLGDPPKKNQRKNFFEMIRLKRRQADKQNGQSTSGTNWSLPPPALPEGGSFDDADEGKSAPDN</sequence>
<accession>A0A2A6CUZ0</accession>
<dbReference type="InterPro" id="IPR000719">
    <property type="entry name" value="Prot_kinase_dom"/>
</dbReference>
<dbReference type="Gene3D" id="1.10.510.10">
    <property type="entry name" value="Transferase(Phosphotransferase) domain 1"/>
    <property type="match status" value="1"/>
</dbReference>
<feature type="compositionally biased region" description="Polar residues" evidence="4">
    <location>
        <begin position="860"/>
        <end position="872"/>
    </location>
</feature>
<evidence type="ECO:0000313" key="6">
    <source>
        <dbReference type="Proteomes" id="UP000005239"/>
    </source>
</evidence>
<evidence type="ECO:0000256" key="4">
    <source>
        <dbReference type="SAM" id="MobiDB-lite"/>
    </source>
</evidence>
<comment type="cofactor">
    <cofactor evidence="1">
        <name>Mg(2+)</name>
        <dbReference type="ChEBI" id="CHEBI:18420"/>
    </cofactor>
</comment>
<gene>
    <name evidence="5" type="primary">WBGene00109828</name>
</gene>
<dbReference type="InterPro" id="IPR008271">
    <property type="entry name" value="Ser/Thr_kinase_AS"/>
</dbReference>
<dbReference type="PROSITE" id="PS50011">
    <property type="entry name" value="PROTEIN_KINASE_DOM"/>
    <property type="match status" value="1"/>
</dbReference>
<reference evidence="5" key="2">
    <citation type="submission" date="2022-06" db="UniProtKB">
        <authorList>
            <consortium name="EnsemblMetazoa"/>
        </authorList>
    </citation>
    <scope>IDENTIFICATION</scope>
    <source>
        <strain evidence="5">PS312</strain>
    </source>
</reference>
<dbReference type="CDD" id="cd14003">
    <property type="entry name" value="STKc_AMPK-like"/>
    <property type="match status" value="1"/>
</dbReference>
<dbReference type="PANTHER" id="PTHR24346">
    <property type="entry name" value="MAP/MICROTUBULE AFFINITY-REGULATING KINASE"/>
    <property type="match status" value="1"/>
</dbReference>
<evidence type="ECO:0000256" key="3">
    <source>
        <dbReference type="ARBA" id="ARBA00022840"/>
    </source>
</evidence>
<dbReference type="EnsemblMetazoa" id="PPA20274.1">
    <property type="protein sequence ID" value="PPA20274.1"/>
    <property type="gene ID" value="WBGene00109828"/>
</dbReference>
<dbReference type="GO" id="GO:0050321">
    <property type="term" value="F:tau-protein kinase activity"/>
    <property type="evidence" value="ECO:0000318"/>
    <property type="project" value="GO_Central"/>
</dbReference>
<dbReference type="PANTHER" id="PTHR24346:SF42">
    <property type="entry name" value="SERINE_THREONINE-PROTEIN KINASE SIK3"/>
    <property type="match status" value="1"/>
</dbReference>
<feature type="compositionally biased region" description="Polar residues" evidence="4">
    <location>
        <begin position="177"/>
        <end position="192"/>
    </location>
</feature>
<dbReference type="GO" id="GO:0005524">
    <property type="term" value="F:ATP binding"/>
    <property type="evidence" value="ECO:0007669"/>
    <property type="project" value="UniProtKB-KW"/>
</dbReference>
<name>A0A2A6CUZ0_PRIPA</name>
<evidence type="ECO:0000256" key="2">
    <source>
        <dbReference type="ARBA" id="ARBA00022741"/>
    </source>
</evidence>
<dbReference type="OrthoDB" id="1717591at2759"/>
<dbReference type="Pfam" id="PF00069">
    <property type="entry name" value="Pkinase"/>
    <property type="match status" value="1"/>
</dbReference>
<dbReference type="SMART" id="SM00220">
    <property type="entry name" value="S_TKc"/>
    <property type="match status" value="1"/>
</dbReference>
<reference evidence="6" key="1">
    <citation type="journal article" date="2008" name="Nat. Genet.">
        <title>The Pristionchus pacificus genome provides a unique perspective on nematode lifestyle and parasitism.</title>
        <authorList>
            <person name="Dieterich C."/>
            <person name="Clifton S.W."/>
            <person name="Schuster L.N."/>
            <person name="Chinwalla A."/>
            <person name="Delehaunty K."/>
            <person name="Dinkelacker I."/>
            <person name="Fulton L."/>
            <person name="Fulton R."/>
            <person name="Godfrey J."/>
            <person name="Minx P."/>
            <person name="Mitreva M."/>
            <person name="Roeseler W."/>
            <person name="Tian H."/>
            <person name="Witte H."/>
            <person name="Yang S.P."/>
            <person name="Wilson R.K."/>
            <person name="Sommer R.J."/>
        </authorList>
    </citation>
    <scope>NUCLEOTIDE SEQUENCE [LARGE SCALE GENOMIC DNA]</scope>
    <source>
        <strain evidence="6">PS312</strain>
    </source>
</reference>
<feature type="compositionally biased region" description="Low complexity" evidence="4">
    <location>
        <begin position="8"/>
        <end position="28"/>
    </location>
</feature>
<dbReference type="FunFam" id="1.10.510.10:FF:000571">
    <property type="entry name" value="Maternal embryonic leucine zipper kinase"/>
    <property type="match status" value="1"/>
</dbReference>
<feature type="region of interest" description="Disordered" evidence="4">
    <location>
        <begin position="676"/>
        <end position="695"/>
    </location>
</feature>
<dbReference type="InterPro" id="IPR011009">
    <property type="entry name" value="Kinase-like_dom_sf"/>
</dbReference>
<organism evidence="5 6">
    <name type="scientific">Pristionchus pacificus</name>
    <name type="common">Parasitic nematode worm</name>
    <dbReference type="NCBI Taxonomy" id="54126"/>
    <lineage>
        <taxon>Eukaryota</taxon>
        <taxon>Metazoa</taxon>
        <taxon>Ecdysozoa</taxon>
        <taxon>Nematoda</taxon>
        <taxon>Chromadorea</taxon>
        <taxon>Rhabditida</taxon>
        <taxon>Rhabditina</taxon>
        <taxon>Diplogasteromorpha</taxon>
        <taxon>Diplogasteroidea</taxon>
        <taxon>Neodiplogasteridae</taxon>
        <taxon>Pristionchus</taxon>
    </lineage>
</organism>
<feature type="compositionally biased region" description="Basic and acidic residues" evidence="4">
    <location>
        <begin position="676"/>
        <end position="694"/>
    </location>
</feature>
<accession>A0A8R1UCR5</accession>
<evidence type="ECO:0000256" key="1">
    <source>
        <dbReference type="ARBA" id="ARBA00001946"/>
    </source>
</evidence>
<dbReference type="GO" id="GO:0005737">
    <property type="term" value="C:cytoplasm"/>
    <property type="evidence" value="ECO:0000318"/>
    <property type="project" value="GO_Central"/>
</dbReference>
<dbReference type="SUPFAM" id="SSF56112">
    <property type="entry name" value="Protein kinase-like (PK-like)"/>
    <property type="match status" value="1"/>
</dbReference>
<evidence type="ECO:0000313" key="5">
    <source>
        <dbReference type="EnsemblMetazoa" id="PPA20274.1"/>
    </source>
</evidence>
<dbReference type="Proteomes" id="UP000005239">
    <property type="component" value="Unassembled WGS sequence"/>
</dbReference>
<dbReference type="PROSITE" id="PS00108">
    <property type="entry name" value="PROTEIN_KINASE_ST"/>
    <property type="match status" value="1"/>
</dbReference>
<keyword evidence="3" id="KW-0067">ATP-binding</keyword>
<feature type="compositionally biased region" description="Low complexity" evidence="4">
    <location>
        <begin position="193"/>
        <end position="204"/>
    </location>
</feature>
<keyword evidence="6" id="KW-1185">Reference proteome</keyword>
<feature type="region of interest" description="Disordered" evidence="4">
    <location>
        <begin position="165"/>
        <end position="260"/>
    </location>
</feature>
<feature type="region of interest" description="Disordered" evidence="4">
    <location>
        <begin position="1"/>
        <end position="45"/>
    </location>
</feature>
<keyword evidence="2" id="KW-0547">Nucleotide-binding</keyword>
<dbReference type="AlphaFoldDB" id="A0A2A6CUZ0"/>